<evidence type="ECO:0000256" key="4">
    <source>
        <dbReference type="PROSITE-ProRule" id="PRU00433"/>
    </source>
</evidence>
<dbReference type="PANTHER" id="PTHR33546:SF1">
    <property type="entry name" value="LARGE, MULTIFUNCTIONAL SECRETED PROTEIN"/>
    <property type="match status" value="1"/>
</dbReference>
<dbReference type="InterPro" id="IPR036909">
    <property type="entry name" value="Cyt_c-like_dom_sf"/>
</dbReference>
<keyword evidence="3 4" id="KW-0408">Iron</keyword>
<sequence>MKLRLFLISLIALTYSCKKNYVETVVDFSSYEVQEGLSLKAIAAEPLVEAPVALSFDEKGNIWVLEMPGYMRTLEGVNEEDPIGRILILQDKDGDGQADHTTVFLDSLQLGRAFAHVYGGLLYAEPPNLYFTQINDDFTPGRTVVVDSAYAVGGNVEHQPNGLLPNIDNWIYSAKDPKRYRMKNGAWLKEKTTFRGQWGITRDASGRLYYNNNSNQLRGDYSLPNLANQNPKYRPTKTVRQTIVQDQSVYPINATAVNRGYIPGMLHENGKLKNFTSACGPVYFEGVGLDENYQKNFFVCGPEVNLIKRNLVNFDGLRISGTQAYNEAEFLRSSDEAFRPVNLFNGPDGAMYIVDMHKGIIQHKTYLTSYLRNKYIEKGLDTIKGMGRILRLANNSHSYSTINLDAQTSVELVDSLSSKNIWIRDMAQRILIHRNDDSVVEKLENVIGQSSNEIAKIHAMYCLEGMGLLDLSKIFNENQIVFPEFTSHALKLMAENDYEISSALLEAFLNLKNDKVDFYFAYYLSKRFTADNSNYLITLLDDRDEKEELVEAVLSGIHPNEESFLELKESVLLTNTRSLMDSISMIELVQNEDFKIGEDGLTRGRLLYNANCATCHGPDGRGLENLAPPLLNSEFVSDKKERLVAIMLYGMHGPLTVNDKDYSFLNAMPGIGSNENLTNENIRDIGNFIRNAFTTSPQNINEQMVDSLRNIKRPFDKTFTQNELDEIFASN</sequence>
<gene>
    <name evidence="6" type="ORF">HCU67_00320</name>
</gene>
<keyword evidence="1 4" id="KW-0349">Heme</keyword>
<dbReference type="RefSeq" id="WP_168550624.1">
    <property type="nucleotide sequence ID" value="NZ_JAAWWL010000001.1"/>
</dbReference>
<dbReference type="InterPro" id="IPR055557">
    <property type="entry name" value="DUF7133"/>
</dbReference>
<evidence type="ECO:0000313" key="6">
    <source>
        <dbReference type="EMBL" id="NKI30370.1"/>
    </source>
</evidence>
<dbReference type="InterPro" id="IPR009056">
    <property type="entry name" value="Cyt_c-like_dom"/>
</dbReference>
<dbReference type="EMBL" id="JAAWWL010000001">
    <property type="protein sequence ID" value="NKI30370.1"/>
    <property type="molecule type" value="Genomic_DNA"/>
</dbReference>
<dbReference type="Pfam" id="PF00034">
    <property type="entry name" value="Cytochrom_C"/>
    <property type="match status" value="1"/>
</dbReference>
<reference evidence="6 7" key="1">
    <citation type="submission" date="2020-04" db="EMBL/GenBank/DDBJ databases">
        <authorList>
            <person name="Yoon J."/>
        </authorList>
    </citation>
    <scope>NUCLEOTIDE SEQUENCE [LARGE SCALE GENOMIC DNA]</scope>
    <source>
        <strain evidence="6 7">DJ-13</strain>
    </source>
</reference>
<keyword evidence="7" id="KW-1185">Reference proteome</keyword>
<name>A0ABX1GMS7_9FLAO</name>
<keyword evidence="2 4" id="KW-0479">Metal-binding</keyword>
<dbReference type="Pfam" id="PF23500">
    <property type="entry name" value="DUF7133"/>
    <property type="match status" value="1"/>
</dbReference>
<feature type="domain" description="Cytochrome c" evidence="5">
    <location>
        <begin position="599"/>
        <end position="693"/>
    </location>
</feature>
<dbReference type="Gene3D" id="1.25.10.10">
    <property type="entry name" value="Leucine-rich Repeat Variant"/>
    <property type="match status" value="1"/>
</dbReference>
<evidence type="ECO:0000313" key="7">
    <source>
        <dbReference type="Proteomes" id="UP000718451"/>
    </source>
</evidence>
<dbReference type="Proteomes" id="UP000718451">
    <property type="component" value="Unassembled WGS sequence"/>
</dbReference>
<dbReference type="InterPro" id="IPR011989">
    <property type="entry name" value="ARM-like"/>
</dbReference>
<organism evidence="6 7">
    <name type="scientific">Croceivirga thetidis</name>
    <dbReference type="NCBI Taxonomy" id="2721623"/>
    <lineage>
        <taxon>Bacteria</taxon>
        <taxon>Pseudomonadati</taxon>
        <taxon>Bacteroidota</taxon>
        <taxon>Flavobacteriia</taxon>
        <taxon>Flavobacteriales</taxon>
        <taxon>Flavobacteriaceae</taxon>
        <taxon>Croceivirga</taxon>
    </lineage>
</organism>
<dbReference type="PROSITE" id="PS51257">
    <property type="entry name" value="PROKAR_LIPOPROTEIN"/>
    <property type="match status" value="1"/>
</dbReference>
<dbReference type="SUPFAM" id="SSF46626">
    <property type="entry name" value="Cytochrome c"/>
    <property type="match status" value="1"/>
</dbReference>
<dbReference type="PANTHER" id="PTHR33546">
    <property type="entry name" value="LARGE, MULTIFUNCTIONAL SECRETED PROTEIN-RELATED"/>
    <property type="match status" value="1"/>
</dbReference>
<dbReference type="Gene3D" id="1.10.760.10">
    <property type="entry name" value="Cytochrome c-like domain"/>
    <property type="match status" value="1"/>
</dbReference>
<evidence type="ECO:0000256" key="1">
    <source>
        <dbReference type="ARBA" id="ARBA00022617"/>
    </source>
</evidence>
<evidence type="ECO:0000259" key="5">
    <source>
        <dbReference type="PROSITE" id="PS51007"/>
    </source>
</evidence>
<dbReference type="PROSITE" id="PS51007">
    <property type="entry name" value="CYTC"/>
    <property type="match status" value="1"/>
</dbReference>
<comment type="caution">
    <text evidence="6">The sequence shown here is derived from an EMBL/GenBank/DDBJ whole genome shotgun (WGS) entry which is preliminary data.</text>
</comment>
<accession>A0ABX1GMS7</accession>
<evidence type="ECO:0000256" key="2">
    <source>
        <dbReference type="ARBA" id="ARBA00022723"/>
    </source>
</evidence>
<protein>
    <submittedName>
        <fullName evidence="6">C-type cytochrome</fullName>
    </submittedName>
</protein>
<dbReference type="SUPFAM" id="SSF101898">
    <property type="entry name" value="NHL repeat"/>
    <property type="match status" value="1"/>
</dbReference>
<evidence type="ECO:0000256" key="3">
    <source>
        <dbReference type="ARBA" id="ARBA00023004"/>
    </source>
</evidence>
<proteinExistence type="predicted"/>